<protein>
    <submittedName>
        <fullName evidence="1">Uncharacterized protein</fullName>
    </submittedName>
</protein>
<evidence type="ECO:0000313" key="2">
    <source>
        <dbReference type="Proteomes" id="UP001552299"/>
    </source>
</evidence>
<dbReference type="Proteomes" id="UP001552299">
    <property type="component" value="Unassembled WGS sequence"/>
</dbReference>
<gene>
    <name evidence="1" type="ORF">M5K25_015635</name>
</gene>
<sequence>MVEKRFLLVKTMEELYSFLGVEISYTCKGITRFVSNNLAADFRFMLVADSRLSRLGAITSYIHLMLDYLCGTVDGGRSQLIDTKFIGDSGQVLSIEGRLGLIDSKVVGNNGQSWLLEKI</sequence>
<comment type="caution">
    <text evidence="1">The sequence shown here is derived from an EMBL/GenBank/DDBJ whole genome shotgun (WGS) entry which is preliminary data.</text>
</comment>
<keyword evidence="2" id="KW-1185">Reference proteome</keyword>
<dbReference type="EMBL" id="JANQDX010000012">
    <property type="protein sequence ID" value="KAL0915232.1"/>
    <property type="molecule type" value="Genomic_DNA"/>
</dbReference>
<dbReference type="AlphaFoldDB" id="A0ABD0UXW1"/>
<proteinExistence type="predicted"/>
<reference evidence="1 2" key="1">
    <citation type="journal article" date="2024" name="Plant Biotechnol. J.">
        <title>Dendrobium thyrsiflorum genome and its molecular insights into genes involved in important horticultural traits.</title>
        <authorList>
            <person name="Chen B."/>
            <person name="Wang J.Y."/>
            <person name="Zheng P.J."/>
            <person name="Li K.L."/>
            <person name="Liang Y.M."/>
            <person name="Chen X.F."/>
            <person name="Zhang C."/>
            <person name="Zhao X."/>
            <person name="He X."/>
            <person name="Zhang G.Q."/>
            <person name="Liu Z.J."/>
            <person name="Xu Q."/>
        </authorList>
    </citation>
    <scope>NUCLEOTIDE SEQUENCE [LARGE SCALE GENOMIC DNA]</scope>
    <source>
        <strain evidence="1">GZMU011</strain>
    </source>
</reference>
<evidence type="ECO:0000313" key="1">
    <source>
        <dbReference type="EMBL" id="KAL0915232.1"/>
    </source>
</evidence>
<accession>A0ABD0UXW1</accession>
<organism evidence="1 2">
    <name type="scientific">Dendrobium thyrsiflorum</name>
    <name type="common">Pinecone-like raceme dendrobium</name>
    <name type="synonym">Orchid</name>
    <dbReference type="NCBI Taxonomy" id="117978"/>
    <lineage>
        <taxon>Eukaryota</taxon>
        <taxon>Viridiplantae</taxon>
        <taxon>Streptophyta</taxon>
        <taxon>Embryophyta</taxon>
        <taxon>Tracheophyta</taxon>
        <taxon>Spermatophyta</taxon>
        <taxon>Magnoliopsida</taxon>
        <taxon>Liliopsida</taxon>
        <taxon>Asparagales</taxon>
        <taxon>Orchidaceae</taxon>
        <taxon>Epidendroideae</taxon>
        <taxon>Malaxideae</taxon>
        <taxon>Dendrobiinae</taxon>
        <taxon>Dendrobium</taxon>
    </lineage>
</organism>
<name>A0ABD0UXW1_DENTH</name>